<feature type="transmembrane region" description="Helical" evidence="8">
    <location>
        <begin position="297"/>
        <end position="317"/>
    </location>
</feature>
<name>C2ESP2_9LACO</name>
<keyword evidence="5" id="KW-0029">Amino-acid transport</keyword>
<feature type="transmembrane region" description="Helical" evidence="8">
    <location>
        <begin position="172"/>
        <end position="194"/>
    </location>
</feature>
<dbReference type="eggNOG" id="COG1113">
    <property type="taxonomic scope" value="Bacteria"/>
</dbReference>
<dbReference type="AlphaFoldDB" id="C2ESP2"/>
<dbReference type="PROSITE" id="PS00218">
    <property type="entry name" value="AMINO_ACID_PERMEASE_1"/>
    <property type="match status" value="1"/>
</dbReference>
<dbReference type="Gene3D" id="1.20.1740.10">
    <property type="entry name" value="Amino acid/polyamine transporter I"/>
    <property type="match status" value="1"/>
</dbReference>
<feature type="domain" description="Amino acid permease/ SLC12A" evidence="9">
    <location>
        <begin position="36"/>
        <end position="465"/>
    </location>
</feature>
<evidence type="ECO:0000256" key="1">
    <source>
        <dbReference type="ARBA" id="ARBA00004651"/>
    </source>
</evidence>
<evidence type="ECO:0000313" key="10">
    <source>
        <dbReference type="EMBL" id="EEJ41084.1"/>
    </source>
</evidence>
<keyword evidence="7 8" id="KW-0472">Membrane</keyword>
<dbReference type="InterPro" id="IPR004841">
    <property type="entry name" value="AA-permease/SLC12A_dom"/>
</dbReference>
<dbReference type="STRING" id="1423814.HMPREF0549_0478"/>
<evidence type="ECO:0000256" key="8">
    <source>
        <dbReference type="SAM" id="Phobius"/>
    </source>
</evidence>
<reference evidence="10 11" key="1">
    <citation type="submission" date="2009-01" db="EMBL/GenBank/DDBJ databases">
        <authorList>
            <person name="Qin X."/>
            <person name="Bachman B."/>
            <person name="Battles P."/>
            <person name="Bell A."/>
            <person name="Bess C."/>
            <person name="Bickham C."/>
            <person name="Chaboub L."/>
            <person name="Chen D."/>
            <person name="Coyle M."/>
            <person name="Deiros D.R."/>
            <person name="Dinh H."/>
            <person name="Forbes L."/>
            <person name="Fowler G."/>
            <person name="Francisco L."/>
            <person name="Fu Q."/>
            <person name="Gubbala S."/>
            <person name="Hale W."/>
            <person name="Han Y."/>
            <person name="Hemphill L."/>
            <person name="Highlander S.K."/>
            <person name="Hirani K."/>
            <person name="Hogues M."/>
            <person name="Jackson L."/>
            <person name="Jakkamsetti A."/>
            <person name="Javaid M."/>
            <person name="Jiang H."/>
            <person name="Korchina V."/>
            <person name="Kovar C."/>
            <person name="Lara F."/>
            <person name="Lee S."/>
            <person name="Mata R."/>
            <person name="Mathew T."/>
            <person name="Moen C."/>
            <person name="Morales K."/>
            <person name="Munidasa M."/>
            <person name="Nazareth L."/>
            <person name="Ngo R."/>
            <person name="Nguyen L."/>
            <person name="Okwuonu G."/>
            <person name="Ongeri F."/>
            <person name="Patil S."/>
            <person name="Petrosino J."/>
            <person name="Pham C."/>
            <person name="Pham P."/>
            <person name="Pu L.-L."/>
            <person name="Puazo M."/>
            <person name="Raj R."/>
            <person name="Reid J."/>
            <person name="Rouhana J."/>
            <person name="Saada N."/>
            <person name="Shang Y."/>
            <person name="Simmons D."/>
            <person name="Thornton R."/>
            <person name="Warren J."/>
            <person name="Weissenberger G."/>
            <person name="Zhang J."/>
            <person name="Zhang L."/>
            <person name="Zhou C."/>
            <person name="Zhu D."/>
            <person name="Muzny D."/>
            <person name="Worley K."/>
            <person name="Gibbs R."/>
        </authorList>
    </citation>
    <scope>NUCLEOTIDE SEQUENCE [LARGE SCALE GENOMIC DNA]</scope>
    <source>
        <strain evidence="10 11">ATCC 49540</strain>
    </source>
</reference>
<dbReference type="GO" id="GO:0005886">
    <property type="term" value="C:plasma membrane"/>
    <property type="evidence" value="ECO:0007669"/>
    <property type="project" value="UniProtKB-SubCell"/>
</dbReference>
<dbReference type="GO" id="GO:0055085">
    <property type="term" value="P:transmembrane transport"/>
    <property type="evidence" value="ECO:0007669"/>
    <property type="project" value="InterPro"/>
</dbReference>
<comment type="subcellular location">
    <subcellularLocation>
        <location evidence="1">Cell membrane</location>
        <topology evidence="1">Multi-pass membrane protein</topology>
    </subcellularLocation>
</comment>
<feature type="transmembrane region" description="Helical" evidence="8">
    <location>
        <begin position="348"/>
        <end position="367"/>
    </location>
</feature>
<keyword evidence="2" id="KW-0813">Transport</keyword>
<feature type="transmembrane region" description="Helical" evidence="8">
    <location>
        <begin position="379"/>
        <end position="403"/>
    </location>
</feature>
<dbReference type="Pfam" id="PF00324">
    <property type="entry name" value="AA_permease"/>
    <property type="match status" value="1"/>
</dbReference>
<keyword evidence="6 8" id="KW-1133">Transmembrane helix</keyword>
<feature type="transmembrane region" description="Helical" evidence="8">
    <location>
        <begin position="206"/>
        <end position="227"/>
    </location>
</feature>
<comment type="caution">
    <text evidence="10">The sequence shown here is derived from an EMBL/GenBank/DDBJ whole genome shotgun (WGS) entry which is preliminary data.</text>
</comment>
<dbReference type="PIRSF" id="PIRSF006060">
    <property type="entry name" value="AA_transporter"/>
    <property type="match status" value="1"/>
</dbReference>
<sequence>MRGTFWVAFLVEGNEELDMSENKAKLNRTMTPGQMEMIAIGGTIGSGLFMGATSTIKWTGPSVLLAYAFVGLVLYGVMRALGELIYISPGTGSFADYGSKYIHPVAGYLTKWSNVFQFIIVGISDIIAMSQYLNYWWPNLPDWISGLIMIIILTLANLASAKAYGRLEFWFAMIKVVTIIAMIILGLLVIVLGLGNNWHPVGISNLWSHGGFFTGGFMGFMFSLSVIAGSYQGIELLGITAGEAESPRHAIVKSVKSVIWRILIFYIGAIFVIVSIYPWNQLKSVGSPFVETFTKVGITGAAGIINFVVLTAALSGANSGIYSASRMLFKLSVDGEVPKFFSKLSKRVVPNVAILTISFWIFLGFVVNELMSIFSSAAQNIFVIVYSSSVLPGMVPWFIILLSELHFRKEHPEQLKDHPFKMPLYPAYNYFSLIALTVILLFMFFNPDTRVSVSVGVIFLIIMSIIYRVRVHEGKEK</sequence>
<dbReference type="PANTHER" id="PTHR43495">
    <property type="entry name" value="GABA PERMEASE"/>
    <property type="match status" value="1"/>
</dbReference>
<dbReference type="FunFam" id="1.20.1740.10:FF:000001">
    <property type="entry name" value="Amino acid permease"/>
    <property type="match status" value="1"/>
</dbReference>
<dbReference type="InterPro" id="IPR004840">
    <property type="entry name" value="Amino_acid_permease_CS"/>
</dbReference>
<feature type="transmembrane region" description="Helical" evidence="8">
    <location>
        <begin position="451"/>
        <end position="469"/>
    </location>
</feature>
<feature type="transmembrane region" description="Helical" evidence="8">
    <location>
        <begin position="58"/>
        <end position="78"/>
    </location>
</feature>
<evidence type="ECO:0000256" key="7">
    <source>
        <dbReference type="ARBA" id="ARBA00023136"/>
    </source>
</evidence>
<feature type="transmembrane region" description="Helical" evidence="8">
    <location>
        <begin position="424"/>
        <end position="445"/>
    </location>
</feature>
<evidence type="ECO:0000256" key="2">
    <source>
        <dbReference type="ARBA" id="ARBA00022448"/>
    </source>
</evidence>
<feature type="transmembrane region" description="Helical" evidence="8">
    <location>
        <begin position="258"/>
        <end position="277"/>
    </location>
</feature>
<dbReference type="HOGENOM" id="CLU_007946_9_3_9"/>
<dbReference type="GO" id="GO:0006865">
    <property type="term" value="P:amino acid transport"/>
    <property type="evidence" value="ECO:0007669"/>
    <property type="project" value="UniProtKB-KW"/>
</dbReference>
<protein>
    <submittedName>
        <fullName evidence="10">Amino acid permease</fullName>
    </submittedName>
</protein>
<feature type="transmembrane region" description="Helical" evidence="8">
    <location>
        <begin position="143"/>
        <end position="160"/>
    </location>
</feature>
<evidence type="ECO:0000256" key="3">
    <source>
        <dbReference type="ARBA" id="ARBA00022475"/>
    </source>
</evidence>
<dbReference type="PANTHER" id="PTHR43495:SF6">
    <property type="entry name" value="THREONINE_SERINE TRANSPORTER YBXG-RELATED"/>
    <property type="match status" value="1"/>
</dbReference>
<organism evidence="10 11">
    <name type="scientific">Limosilactobacillus vaginalis DSM 5837 = ATCC 49540</name>
    <dbReference type="NCBI Taxonomy" id="1423814"/>
    <lineage>
        <taxon>Bacteria</taxon>
        <taxon>Bacillati</taxon>
        <taxon>Bacillota</taxon>
        <taxon>Bacilli</taxon>
        <taxon>Lactobacillales</taxon>
        <taxon>Lactobacillaceae</taxon>
        <taxon>Limosilactobacillus</taxon>
    </lineage>
</organism>
<feature type="transmembrane region" description="Helical" evidence="8">
    <location>
        <begin position="35"/>
        <end position="52"/>
    </location>
</feature>
<evidence type="ECO:0000313" key="11">
    <source>
        <dbReference type="Proteomes" id="UP000004483"/>
    </source>
</evidence>
<evidence type="ECO:0000256" key="5">
    <source>
        <dbReference type="ARBA" id="ARBA00022970"/>
    </source>
</evidence>
<evidence type="ECO:0000256" key="6">
    <source>
        <dbReference type="ARBA" id="ARBA00022989"/>
    </source>
</evidence>
<gene>
    <name evidence="10" type="ORF">HMPREF0549_0478</name>
</gene>
<evidence type="ECO:0000259" key="9">
    <source>
        <dbReference type="Pfam" id="PF00324"/>
    </source>
</evidence>
<proteinExistence type="predicted"/>
<accession>C2ESP2</accession>
<dbReference type="EMBL" id="ACGV01000032">
    <property type="protein sequence ID" value="EEJ41084.1"/>
    <property type="molecule type" value="Genomic_DNA"/>
</dbReference>
<evidence type="ECO:0000256" key="4">
    <source>
        <dbReference type="ARBA" id="ARBA00022692"/>
    </source>
</evidence>
<keyword evidence="3" id="KW-1003">Cell membrane</keyword>
<dbReference type="Proteomes" id="UP000004483">
    <property type="component" value="Unassembled WGS sequence"/>
</dbReference>
<keyword evidence="4 8" id="KW-0812">Transmembrane</keyword>